<feature type="region of interest" description="Disordered" evidence="1">
    <location>
        <begin position="1"/>
        <end position="39"/>
    </location>
</feature>
<dbReference type="OrthoDB" id="7226219at2"/>
<dbReference type="AlphaFoldDB" id="A0A318J523"/>
<feature type="compositionally biased region" description="Polar residues" evidence="1">
    <location>
        <begin position="26"/>
        <end position="37"/>
    </location>
</feature>
<protein>
    <submittedName>
        <fullName evidence="2">Uncharacterized protein</fullName>
    </submittedName>
</protein>
<comment type="caution">
    <text evidence="2">The sequence shown here is derived from an EMBL/GenBank/DDBJ whole genome shotgun (WGS) entry which is preliminary data.</text>
</comment>
<keyword evidence="3" id="KW-1185">Reference proteome</keyword>
<dbReference type="Proteomes" id="UP000248395">
    <property type="component" value="Unassembled WGS sequence"/>
</dbReference>
<sequence>MATKTPPKAQAEPGADLLQGAGETDGTPTTEANTDQEAISPAELPALIALTCPFGFYDESKNLRMWQAGQVVTDADEIKLLVDFGAEHVIPE</sequence>
<accession>A0A318J523</accession>
<evidence type="ECO:0000256" key="1">
    <source>
        <dbReference type="SAM" id="MobiDB-lite"/>
    </source>
</evidence>
<evidence type="ECO:0000313" key="2">
    <source>
        <dbReference type="EMBL" id="PXX42221.1"/>
    </source>
</evidence>
<reference evidence="2 3" key="1">
    <citation type="submission" date="2018-05" db="EMBL/GenBank/DDBJ databases">
        <title>Genomic Encyclopedia of Type Strains, Phase IV (KMG-IV): sequencing the most valuable type-strain genomes for metagenomic binning, comparative biology and taxonomic classification.</title>
        <authorList>
            <person name="Goeker M."/>
        </authorList>
    </citation>
    <scope>NUCLEOTIDE SEQUENCE [LARGE SCALE GENOMIC DNA]</scope>
    <source>
        <strain evidence="2 3">DSM 25134</strain>
    </source>
</reference>
<organism evidence="2 3">
    <name type="scientific">Aquitalea magnusonii</name>
    <dbReference type="NCBI Taxonomy" id="332411"/>
    <lineage>
        <taxon>Bacteria</taxon>
        <taxon>Pseudomonadati</taxon>
        <taxon>Pseudomonadota</taxon>
        <taxon>Betaproteobacteria</taxon>
        <taxon>Neisseriales</taxon>
        <taxon>Chromobacteriaceae</taxon>
        <taxon>Aquitalea</taxon>
    </lineage>
</organism>
<evidence type="ECO:0000313" key="3">
    <source>
        <dbReference type="Proteomes" id="UP000248395"/>
    </source>
</evidence>
<name>A0A318J523_9NEIS</name>
<dbReference type="RefSeq" id="WP_146216009.1">
    <property type="nucleotide sequence ID" value="NZ_QJKC01000020.1"/>
</dbReference>
<dbReference type="EMBL" id="QJKC01000020">
    <property type="protein sequence ID" value="PXX42221.1"/>
    <property type="molecule type" value="Genomic_DNA"/>
</dbReference>
<gene>
    <name evidence="2" type="ORF">DFR38_12018</name>
</gene>
<proteinExistence type="predicted"/>